<evidence type="ECO:0000313" key="14">
    <source>
        <dbReference type="EMBL" id="SDW51637.1"/>
    </source>
</evidence>
<comment type="function">
    <text evidence="2">Catalyzes the condensation of iminoaspartate with dihydroxyacetone phosphate to form quinolinate.</text>
</comment>
<evidence type="ECO:0000256" key="9">
    <source>
        <dbReference type="ARBA" id="ARBA00023004"/>
    </source>
</evidence>
<dbReference type="Pfam" id="PF02445">
    <property type="entry name" value="NadA"/>
    <property type="match status" value="1"/>
</dbReference>
<evidence type="ECO:0000256" key="3">
    <source>
        <dbReference type="ARBA" id="ARBA00005065"/>
    </source>
</evidence>
<dbReference type="GO" id="GO:0008987">
    <property type="term" value="F:quinolinate synthetase A activity"/>
    <property type="evidence" value="ECO:0007669"/>
    <property type="project" value="UniProtKB-UniRule"/>
</dbReference>
<dbReference type="InterPro" id="IPR036094">
    <property type="entry name" value="NadA_sf"/>
</dbReference>
<comment type="cofactor">
    <cofactor evidence="1">
        <name>[4Fe-4S] cluster</name>
        <dbReference type="ChEBI" id="CHEBI:49883"/>
    </cofactor>
</comment>
<dbReference type="EC" id="2.5.1.72" evidence="4 13"/>
<evidence type="ECO:0000256" key="10">
    <source>
        <dbReference type="ARBA" id="ARBA00023014"/>
    </source>
</evidence>
<evidence type="ECO:0000256" key="2">
    <source>
        <dbReference type="ARBA" id="ARBA00003791"/>
    </source>
</evidence>
<dbReference type="InterPro" id="IPR003473">
    <property type="entry name" value="NadA"/>
</dbReference>
<dbReference type="FunFam" id="3.40.50.10800:FF:000001">
    <property type="entry name" value="Quinolinate synthase A"/>
    <property type="match status" value="1"/>
</dbReference>
<dbReference type="Gene3D" id="3.40.50.10800">
    <property type="entry name" value="NadA-like"/>
    <property type="match status" value="3"/>
</dbReference>
<evidence type="ECO:0000256" key="4">
    <source>
        <dbReference type="ARBA" id="ARBA00012669"/>
    </source>
</evidence>
<evidence type="ECO:0000256" key="1">
    <source>
        <dbReference type="ARBA" id="ARBA00001966"/>
    </source>
</evidence>
<comment type="pathway">
    <text evidence="3">Cofactor biosynthesis; NAD(+) biosynthesis; quinolinate from iminoaspartate: step 1/1.</text>
</comment>
<evidence type="ECO:0000256" key="8">
    <source>
        <dbReference type="ARBA" id="ARBA00022723"/>
    </source>
</evidence>
<keyword evidence="5" id="KW-0004">4Fe-4S</keyword>
<keyword evidence="7" id="KW-0808">Transferase</keyword>
<dbReference type="PANTHER" id="PTHR30573:SF0">
    <property type="entry name" value="QUINOLINATE SYNTHASE, CHLOROPLASTIC"/>
    <property type="match status" value="1"/>
</dbReference>
<evidence type="ECO:0000256" key="13">
    <source>
        <dbReference type="NCBIfam" id="TIGR00550"/>
    </source>
</evidence>
<protein>
    <recommendedName>
        <fullName evidence="12 13">Quinolinate synthase</fullName>
        <ecNumber evidence="4 13">2.5.1.72</ecNumber>
    </recommendedName>
</protein>
<gene>
    <name evidence="14" type="ORF">SAMN05216495_102116</name>
</gene>
<evidence type="ECO:0000256" key="12">
    <source>
        <dbReference type="ARBA" id="ARBA00073059"/>
    </source>
</evidence>
<comment type="catalytic activity">
    <reaction evidence="11">
        <text>iminosuccinate + dihydroxyacetone phosphate = quinolinate + phosphate + 2 H2O + H(+)</text>
        <dbReference type="Rhea" id="RHEA:25888"/>
        <dbReference type="ChEBI" id="CHEBI:15377"/>
        <dbReference type="ChEBI" id="CHEBI:15378"/>
        <dbReference type="ChEBI" id="CHEBI:29959"/>
        <dbReference type="ChEBI" id="CHEBI:43474"/>
        <dbReference type="ChEBI" id="CHEBI:57642"/>
        <dbReference type="ChEBI" id="CHEBI:77875"/>
        <dbReference type="EC" id="2.5.1.72"/>
    </reaction>
    <physiologicalReaction direction="left-to-right" evidence="11">
        <dbReference type="Rhea" id="RHEA:25889"/>
    </physiologicalReaction>
</comment>
<proteinExistence type="predicted"/>
<dbReference type="NCBIfam" id="NF006878">
    <property type="entry name" value="PRK09375.1-2"/>
    <property type="match status" value="1"/>
</dbReference>
<evidence type="ECO:0000313" key="15">
    <source>
        <dbReference type="Proteomes" id="UP000182379"/>
    </source>
</evidence>
<sequence>MEDLFDAITRLKKERNAVILAHVYQPEEIQEIADFCGDSFALSQQAAQTDADVIVFCGVRFMAETANILSPDKITLLPAIDAGCRMFDDTLESRVKAFLKDHPEYKVVSYVNTPASVKALSEICCTSSNAVKVIESLPADQPILFVPDQNLATFTAEKTHHTILPWRGACPTHHALSVAEVTEAKKAHPGAKVLMHPECRPEVRALADYVGSTMGIIHYAQQSPDEEFIIATECGVLTQLEWKCPHKKFYMAGGNLLCPNMKKTTLELVKRSLETLEPRIVVPEEIRTKARTALERMLEVK</sequence>
<dbReference type="EMBL" id="FNOP01000002">
    <property type="protein sequence ID" value="SDW51637.1"/>
    <property type="molecule type" value="Genomic_DNA"/>
</dbReference>
<keyword evidence="10" id="KW-0411">Iron-sulfur</keyword>
<reference evidence="14 15" key="1">
    <citation type="submission" date="2016-10" db="EMBL/GenBank/DDBJ databases">
        <authorList>
            <person name="Varghese N."/>
            <person name="Submissions S."/>
        </authorList>
    </citation>
    <scope>NUCLEOTIDE SEQUENCE [LARGE SCALE GENOMIC DNA]</scope>
    <source>
        <strain evidence="14 15">WCC6</strain>
    </source>
</reference>
<comment type="caution">
    <text evidence="14">The sequence shown here is derived from an EMBL/GenBank/DDBJ whole genome shotgun (WGS) entry which is preliminary data.</text>
</comment>
<keyword evidence="8" id="KW-0479">Metal-binding</keyword>
<dbReference type="NCBIfam" id="TIGR00550">
    <property type="entry name" value="nadA"/>
    <property type="match status" value="1"/>
</dbReference>
<keyword evidence="6" id="KW-0662">Pyridine nucleotide biosynthesis</keyword>
<name>A0A1H2U6T2_ACIFE</name>
<evidence type="ECO:0000256" key="5">
    <source>
        <dbReference type="ARBA" id="ARBA00022485"/>
    </source>
</evidence>
<dbReference type="GO" id="GO:0005829">
    <property type="term" value="C:cytosol"/>
    <property type="evidence" value="ECO:0007669"/>
    <property type="project" value="TreeGrafter"/>
</dbReference>
<dbReference type="AlphaFoldDB" id="A0A1H2U6T2"/>
<dbReference type="UniPathway" id="UPA00253">
    <property type="reaction ID" value="UER00327"/>
</dbReference>
<dbReference type="PANTHER" id="PTHR30573">
    <property type="entry name" value="QUINOLINATE SYNTHETASE A"/>
    <property type="match status" value="1"/>
</dbReference>
<accession>A0A1H2U6T2</accession>
<keyword evidence="9" id="KW-0408">Iron</keyword>
<dbReference type="GO" id="GO:0034628">
    <property type="term" value="P:'de novo' NAD+ biosynthetic process from L-aspartate"/>
    <property type="evidence" value="ECO:0007669"/>
    <property type="project" value="TreeGrafter"/>
</dbReference>
<evidence type="ECO:0000256" key="11">
    <source>
        <dbReference type="ARBA" id="ARBA00050125"/>
    </source>
</evidence>
<dbReference type="SUPFAM" id="SSF142754">
    <property type="entry name" value="NadA-like"/>
    <property type="match status" value="1"/>
</dbReference>
<organism evidence="14 15">
    <name type="scientific">Acidaminococcus fermentans</name>
    <dbReference type="NCBI Taxonomy" id="905"/>
    <lineage>
        <taxon>Bacteria</taxon>
        <taxon>Bacillati</taxon>
        <taxon>Bacillota</taxon>
        <taxon>Negativicutes</taxon>
        <taxon>Acidaminococcales</taxon>
        <taxon>Acidaminococcaceae</taxon>
        <taxon>Acidaminococcus</taxon>
    </lineage>
</organism>
<dbReference type="GeneID" id="78334677"/>
<dbReference type="RefSeq" id="WP_012938300.1">
    <property type="nucleotide sequence ID" value="NZ_CALAKB010000042.1"/>
</dbReference>
<dbReference type="OMA" id="CFCSTMN"/>
<evidence type="ECO:0000256" key="7">
    <source>
        <dbReference type="ARBA" id="ARBA00022679"/>
    </source>
</evidence>
<dbReference type="GO" id="GO:0051539">
    <property type="term" value="F:4 iron, 4 sulfur cluster binding"/>
    <property type="evidence" value="ECO:0007669"/>
    <property type="project" value="UniProtKB-KW"/>
</dbReference>
<dbReference type="Proteomes" id="UP000182379">
    <property type="component" value="Unassembled WGS sequence"/>
</dbReference>
<evidence type="ECO:0000256" key="6">
    <source>
        <dbReference type="ARBA" id="ARBA00022642"/>
    </source>
</evidence>
<dbReference type="GO" id="GO:0046872">
    <property type="term" value="F:metal ion binding"/>
    <property type="evidence" value="ECO:0007669"/>
    <property type="project" value="UniProtKB-KW"/>
</dbReference>